<comment type="caution">
    <text evidence="2">The sequence shown here is derived from an EMBL/GenBank/DDBJ whole genome shotgun (WGS) entry which is preliminary data.</text>
</comment>
<dbReference type="InterPro" id="IPR021109">
    <property type="entry name" value="Peptidase_aspartic_dom_sf"/>
</dbReference>
<gene>
    <name evidence="2" type="ORF">DB88DRAFT_473155</name>
</gene>
<dbReference type="CDD" id="cd00303">
    <property type="entry name" value="retropepsin_like"/>
    <property type="match status" value="1"/>
</dbReference>
<evidence type="ECO:0000313" key="3">
    <source>
        <dbReference type="Proteomes" id="UP001182556"/>
    </source>
</evidence>
<proteinExistence type="predicted"/>
<dbReference type="EMBL" id="JAODAN010000006">
    <property type="protein sequence ID" value="KAK1923479.1"/>
    <property type="molecule type" value="Genomic_DNA"/>
</dbReference>
<feature type="region of interest" description="Disordered" evidence="1">
    <location>
        <begin position="63"/>
        <end position="96"/>
    </location>
</feature>
<sequence length="294" mass="31984">MAVAGWVSKEAQEILVGQAESGLKPHLRRILAEGGHEFSTIKDLAAHVIQMDERIHALDIEERTRYSKTRNPDSGPRPVTFSSNFGARPELSANRTPVHPSYPDRYIDGTWLADFRWASKGQGRIPRAGKSLSNVPKAAERGDVLGGQEEGVLAAEVTPKSAEVSGRSRLHQKLLGGVGWYGVELEENESMSLIGIEGIIQTGVKCLWDSGASFSYIDGDFLKVLGLKAQALGRPRKLVMFDGSCSSGGAITHSIDVSIKLREDREARPIKLYVTKLAGSHVVIGRGCVMKLRS</sequence>
<evidence type="ECO:0000313" key="2">
    <source>
        <dbReference type="EMBL" id="KAK1923479.1"/>
    </source>
</evidence>
<protein>
    <submittedName>
        <fullName evidence="2">Uncharacterized protein</fullName>
    </submittedName>
</protein>
<evidence type="ECO:0000256" key="1">
    <source>
        <dbReference type="SAM" id="MobiDB-lite"/>
    </source>
</evidence>
<name>A0AAD9CWZ2_PAPLA</name>
<keyword evidence="3" id="KW-1185">Reference proteome</keyword>
<reference evidence="2" key="1">
    <citation type="submission" date="2023-02" db="EMBL/GenBank/DDBJ databases">
        <title>Identification and recombinant expression of a fungal hydrolase from Papiliotrema laurentii that hydrolyzes apple cutin and clears colloidal polyester polyurethane.</title>
        <authorList>
            <consortium name="DOE Joint Genome Institute"/>
            <person name="Roman V.A."/>
            <person name="Bojanowski C."/>
            <person name="Crable B.R."/>
            <person name="Wagner D.N."/>
            <person name="Hung C.S."/>
            <person name="Nadeau L.J."/>
            <person name="Schratz L."/>
            <person name="Haridas S."/>
            <person name="Pangilinan J."/>
            <person name="Lipzen A."/>
            <person name="Na H."/>
            <person name="Yan M."/>
            <person name="Ng V."/>
            <person name="Grigoriev I.V."/>
            <person name="Spatafora J.W."/>
            <person name="Barlow D."/>
            <person name="Biffinger J."/>
            <person name="Kelley-Loughnane N."/>
            <person name="Varaljay V.A."/>
            <person name="Crookes-Goodson W.J."/>
        </authorList>
    </citation>
    <scope>NUCLEOTIDE SEQUENCE</scope>
    <source>
        <strain evidence="2">5307AH</strain>
    </source>
</reference>
<accession>A0AAD9CWZ2</accession>
<dbReference type="AlphaFoldDB" id="A0AAD9CWZ2"/>
<organism evidence="2 3">
    <name type="scientific">Papiliotrema laurentii</name>
    <name type="common">Cryptococcus laurentii</name>
    <dbReference type="NCBI Taxonomy" id="5418"/>
    <lineage>
        <taxon>Eukaryota</taxon>
        <taxon>Fungi</taxon>
        <taxon>Dikarya</taxon>
        <taxon>Basidiomycota</taxon>
        <taxon>Agaricomycotina</taxon>
        <taxon>Tremellomycetes</taxon>
        <taxon>Tremellales</taxon>
        <taxon>Rhynchogastremaceae</taxon>
        <taxon>Papiliotrema</taxon>
    </lineage>
</organism>
<dbReference type="Gene3D" id="2.40.70.10">
    <property type="entry name" value="Acid Proteases"/>
    <property type="match status" value="1"/>
</dbReference>
<dbReference type="Proteomes" id="UP001182556">
    <property type="component" value="Unassembled WGS sequence"/>
</dbReference>